<evidence type="ECO:0000313" key="2">
    <source>
        <dbReference type="Proteomes" id="UP000631535"/>
    </source>
</evidence>
<keyword evidence="2" id="KW-1185">Reference proteome</keyword>
<accession>A0ABQ2MUL0</accession>
<dbReference type="Proteomes" id="UP000631535">
    <property type="component" value="Unassembled WGS sequence"/>
</dbReference>
<name>A0ABQ2MUL0_9ACTN</name>
<gene>
    <name evidence="1" type="ORF">GCM10012287_49370</name>
</gene>
<comment type="caution">
    <text evidence="1">The sequence shown here is derived from an EMBL/GenBank/DDBJ whole genome shotgun (WGS) entry which is preliminary data.</text>
</comment>
<organism evidence="1 2">
    <name type="scientific">Streptomyces daqingensis</name>
    <dbReference type="NCBI Taxonomy" id="1472640"/>
    <lineage>
        <taxon>Bacteria</taxon>
        <taxon>Bacillati</taxon>
        <taxon>Actinomycetota</taxon>
        <taxon>Actinomycetes</taxon>
        <taxon>Kitasatosporales</taxon>
        <taxon>Streptomycetaceae</taxon>
        <taxon>Streptomyces</taxon>
    </lineage>
</organism>
<proteinExistence type="predicted"/>
<protein>
    <submittedName>
        <fullName evidence="1">Uncharacterized protein</fullName>
    </submittedName>
</protein>
<sequence>MYDSHEAGSASDEIDPDSVLWVRGVDYVAGWRDARDAGTELLDAMQAAGMDTHGLTVQADAYADGGGMVRLSCSPALARELALLSRVKAFRFRRRVS</sequence>
<evidence type="ECO:0000313" key="1">
    <source>
        <dbReference type="EMBL" id="GGO56239.1"/>
    </source>
</evidence>
<dbReference type="RefSeq" id="WP_189039396.1">
    <property type="nucleotide sequence ID" value="NZ_BMMP01000019.1"/>
</dbReference>
<reference evidence="2" key="1">
    <citation type="journal article" date="2019" name="Int. J. Syst. Evol. Microbiol.">
        <title>The Global Catalogue of Microorganisms (GCM) 10K type strain sequencing project: providing services to taxonomists for standard genome sequencing and annotation.</title>
        <authorList>
            <consortium name="The Broad Institute Genomics Platform"/>
            <consortium name="The Broad Institute Genome Sequencing Center for Infectious Disease"/>
            <person name="Wu L."/>
            <person name="Ma J."/>
        </authorList>
    </citation>
    <scope>NUCLEOTIDE SEQUENCE [LARGE SCALE GENOMIC DNA]</scope>
    <source>
        <strain evidence="2">CGMCC 4.7178</strain>
    </source>
</reference>
<dbReference type="EMBL" id="BMMP01000019">
    <property type="protein sequence ID" value="GGO56239.1"/>
    <property type="molecule type" value="Genomic_DNA"/>
</dbReference>